<name>A0AAJ0A6G4_9PEZI</name>
<comment type="caution">
    <text evidence="2">The sequence shown here is derived from an EMBL/GenBank/DDBJ whole genome shotgun (WGS) entry which is preliminary data.</text>
</comment>
<evidence type="ECO:0000313" key="2">
    <source>
        <dbReference type="EMBL" id="KAK1655946.1"/>
    </source>
</evidence>
<gene>
    <name evidence="2" type="ORF">BDP81DRAFT_413851</name>
</gene>
<protein>
    <submittedName>
        <fullName evidence="2">Uncharacterized protein</fullName>
    </submittedName>
</protein>
<keyword evidence="3" id="KW-1185">Reference proteome</keyword>
<organism evidence="2 3">
    <name type="scientific">Colletotrichum phormii</name>
    <dbReference type="NCBI Taxonomy" id="359342"/>
    <lineage>
        <taxon>Eukaryota</taxon>
        <taxon>Fungi</taxon>
        <taxon>Dikarya</taxon>
        <taxon>Ascomycota</taxon>
        <taxon>Pezizomycotina</taxon>
        <taxon>Sordariomycetes</taxon>
        <taxon>Hypocreomycetidae</taxon>
        <taxon>Glomerellales</taxon>
        <taxon>Glomerellaceae</taxon>
        <taxon>Colletotrichum</taxon>
        <taxon>Colletotrichum acutatum species complex</taxon>
    </lineage>
</organism>
<reference evidence="2" key="1">
    <citation type="submission" date="2021-06" db="EMBL/GenBank/DDBJ databases">
        <title>Comparative genomics, transcriptomics and evolutionary studies reveal genomic signatures of adaptation to plant cell wall in hemibiotrophic fungi.</title>
        <authorList>
            <consortium name="DOE Joint Genome Institute"/>
            <person name="Baroncelli R."/>
            <person name="Diaz J.F."/>
            <person name="Benocci T."/>
            <person name="Peng M."/>
            <person name="Battaglia E."/>
            <person name="Haridas S."/>
            <person name="Andreopoulos W."/>
            <person name="Labutti K."/>
            <person name="Pangilinan J."/>
            <person name="Floch G.L."/>
            <person name="Makela M.R."/>
            <person name="Henrissat B."/>
            <person name="Grigoriev I.V."/>
            <person name="Crouch J.A."/>
            <person name="De Vries R.P."/>
            <person name="Sukno S.A."/>
            <person name="Thon M.R."/>
        </authorList>
    </citation>
    <scope>NUCLEOTIDE SEQUENCE</scope>
    <source>
        <strain evidence="2">CBS 102054</strain>
    </source>
</reference>
<dbReference type="AlphaFoldDB" id="A0AAJ0A6G4"/>
<feature type="region of interest" description="Disordered" evidence="1">
    <location>
        <begin position="70"/>
        <end position="90"/>
    </location>
</feature>
<accession>A0AAJ0A6G4</accession>
<evidence type="ECO:0000256" key="1">
    <source>
        <dbReference type="SAM" id="MobiDB-lite"/>
    </source>
</evidence>
<dbReference type="GeneID" id="85474173"/>
<dbReference type="Proteomes" id="UP001243989">
    <property type="component" value="Unassembled WGS sequence"/>
</dbReference>
<dbReference type="EMBL" id="JAHMHQ010000001">
    <property type="protein sequence ID" value="KAK1655946.1"/>
    <property type="molecule type" value="Genomic_DNA"/>
</dbReference>
<sequence length="123" mass="13079">MKFAAVFVSFVSISSLFSPKGKVKSPVSFLSLFLPNFLSQSLSTCRIVALSTSFQPGNPEPPRWLIKSGVVGGAGSDDDGGRRGGGPTSYRRWKGCKSRFLQGNLSCVAMGTQGAVLSQVFLQ</sequence>
<proteinExistence type="predicted"/>
<evidence type="ECO:0000313" key="3">
    <source>
        <dbReference type="Proteomes" id="UP001243989"/>
    </source>
</evidence>
<dbReference type="RefSeq" id="XP_060451990.1">
    <property type="nucleotide sequence ID" value="XM_060589311.1"/>
</dbReference>